<sequence>MTSSDVVTEEADAERVAPPVLRCRDLRKSFEGTAAVNGLSFTIAPGETYGLLGPNGAGKSTTILMVAGVLAADAGQIDVGGRAMTVRSVRAKRAIGYVPQETALYPELSGRENLRFFAGLYGLGRAEGRARVEDVLDIVGLADKASATVKTYSGGMQRRLNIAVGLLHQPELLILDEPTVGVDPQSRNAILESIEALSAAGMAVLYTTHYMEEAERLCDRVGIIDRGALVAEGTTRELTGLVGEADHVRLDATGDLAAAAEALRGLPTTRTVTVGPDGLDILDADARTALPDLLAVAAGAGAVVRSVAVEEPDLEAVFLHLTGSRLRD</sequence>
<protein>
    <submittedName>
        <fullName evidence="4">Linearmycin resistance ATP-binding protein LnrL</fullName>
    </submittedName>
</protein>
<keyword evidence="2 4" id="KW-0067">ATP-binding</keyword>
<dbReference type="InterPro" id="IPR027417">
    <property type="entry name" value="P-loop_NTPase"/>
</dbReference>
<evidence type="ECO:0000313" key="5">
    <source>
        <dbReference type="Proteomes" id="UP001500967"/>
    </source>
</evidence>
<dbReference type="InterPro" id="IPR017871">
    <property type="entry name" value="ABC_transporter-like_CS"/>
</dbReference>
<dbReference type="PROSITE" id="PS00211">
    <property type="entry name" value="ABC_TRANSPORTER_1"/>
    <property type="match status" value="1"/>
</dbReference>
<name>A0ABP3D490_9ACTN</name>
<proteinExistence type="predicted"/>
<feature type="domain" description="ABC transporter" evidence="3">
    <location>
        <begin position="21"/>
        <end position="251"/>
    </location>
</feature>
<keyword evidence="5" id="KW-1185">Reference proteome</keyword>
<dbReference type="GO" id="GO:0005524">
    <property type="term" value="F:ATP binding"/>
    <property type="evidence" value="ECO:0007669"/>
    <property type="project" value="UniProtKB-KW"/>
</dbReference>
<dbReference type="SMART" id="SM00382">
    <property type="entry name" value="AAA"/>
    <property type="match status" value="1"/>
</dbReference>
<dbReference type="PROSITE" id="PS50893">
    <property type="entry name" value="ABC_TRANSPORTER_2"/>
    <property type="match status" value="1"/>
</dbReference>
<dbReference type="PANTHER" id="PTHR43582">
    <property type="entry name" value="LINEARMYCIN RESISTANCE ATP-BINDING PROTEIN LNRL"/>
    <property type="match status" value="1"/>
</dbReference>
<dbReference type="RefSeq" id="WP_344647085.1">
    <property type="nucleotide sequence ID" value="NZ_BAAAGX010000003.1"/>
</dbReference>
<dbReference type="SUPFAM" id="SSF52540">
    <property type="entry name" value="P-loop containing nucleoside triphosphate hydrolases"/>
    <property type="match status" value="1"/>
</dbReference>
<evidence type="ECO:0000313" key="4">
    <source>
        <dbReference type="EMBL" id="GAA0222985.1"/>
    </source>
</evidence>
<accession>A0ABP3D490</accession>
<gene>
    <name evidence="4" type="primary">lnrL</name>
    <name evidence="4" type="ORF">GCM10009539_05240</name>
</gene>
<evidence type="ECO:0000256" key="2">
    <source>
        <dbReference type="ARBA" id="ARBA00022840"/>
    </source>
</evidence>
<evidence type="ECO:0000256" key="1">
    <source>
        <dbReference type="ARBA" id="ARBA00022741"/>
    </source>
</evidence>
<reference evidence="5" key="1">
    <citation type="journal article" date="2019" name="Int. J. Syst. Evol. Microbiol.">
        <title>The Global Catalogue of Microorganisms (GCM) 10K type strain sequencing project: providing services to taxonomists for standard genome sequencing and annotation.</title>
        <authorList>
            <consortium name="The Broad Institute Genomics Platform"/>
            <consortium name="The Broad Institute Genome Sequencing Center for Infectious Disease"/>
            <person name="Wu L."/>
            <person name="Ma J."/>
        </authorList>
    </citation>
    <scope>NUCLEOTIDE SEQUENCE [LARGE SCALE GENOMIC DNA]</scope>
    <source>
        <strain evidence="5">JCM 10425</strain>
    </source>
</reference>
<evidence type="ECO:0000259" key="3">
    <source>
        <dbReference type="PROSITE" id="PS50893"/>
    </source>
</evidence>
<dbReference type="PANTHER" id="PTHR43582:SF2">
    <property type="entry name" value="LINEARMYCIN RESISTANCE ATP-BINDING PROTEIN LNRL"/>
    <property type="match status" value="1"/>
</dbReference>
<dbReference type="Pfam" id="PF00005">
    <property type="entry name" value="ABC_tran"/>
    <property type="match status" value="1"/>
</dbReference>
<dbReference type="InterPro" id="IPR003593">
    <property type="entry name" value="AAA+_ATPase"/>
</dbReference>
<dbReference type="InterPro" id="IPR003439">
    <property type="entry name" value="ABC_transporter-like_ATP-bd"/>
</dbReference>
<comment type="caution">
    <text evidence="4">The sequence shown here is derived from an EMBL/GenBank/DDBJ whole genome shotgun (WGS) entry which is preliminary data.</text>
</comment>
<organism evidence="4 5">
    <name type="scientific">Cryptosporangium japonicum</name>
    <dbReference type="NCBI Taxonomy" id="80872"/>
    <lineage>
        <taxon>Bacteria</taxon>
        <taxon>Bacillati</taxon>
        <taxon>Actinomycetota</taxon>
        <taxon>Actinomycetes</taxon>
        <taxon>Cryptosporangiales</taxon>
        <taxon>Cryptosporangiaceae</taxon>
        <taxon>Cryptosporangium</taxon>
    </lineage>
</organism>
<dbReference type="EMBL" id="BAAAGX010000003">
    <property type="protein sequence ID" value="GAA0222985.1"/>
    <property type="molecule type" value="Genomic_DNA"/>
</dbReference>
<dbReference type="Gene3D" id="3.40.50.300">
    <property type="entry name" value="P-loop containing nucleotide triphosphate hydrolases"/>
    <property type="match status" value="1"/>
</dbReference>
<dbReference type="Proteomes" id="UP001500967">
    <property type="component" value="Unassembled WGS sequence"/>
</dbReference>
<keyword evidence="1" id="KW-0547">Nucleotide-binding</keyword>